<dbReference type="Proteomes" id="UP000009022">
    <property type="component" value="Unassembled WGS sequence"/>
</dbReference>
<dbReference type="EMBL" id="DS985241">
    <property type="protein sequence ID" value="EDV29417.1"/>
    <property type="molecule type" value="Genomic_DNA"/>
</dbReference>
<feature type="domain" description="FZ" evidence="3">
    <location>
        <begin position="1"/>
        <end position="51"/>
    </location>
</feature>
<protein>
    <recommendedName>
        <fullName evidence="3">FZ domain-containing protein</fullName>
    </recommendedName>
</protein>
<dbReference type="OrthoDB" id="5946121at2759"/>
<dbReference type="Pfam" id="PF01759">
    <property type="entry name" value="NTR"/>
    <property type="match status" value="1"/>
</dbReference>
<dbReference type="GeneID" id="6749833"/>
<dbReference type="STRING" id="10228.B3RKK1"/>
<dbReference type="InParanoid" id="B3RKK1"/>
<proteinExistence type="predicted"/>
<evidence type="ECO:0000256" key="2">
    <source>
        <dbReference type="PROSITE-ProRule" id="PRU00090"/>
    </source>
</evidence>
<keyword evidence="5" id="KW-1185">Reference proteome</keyword>
<dbReference type="InterPro" id="IPR008993">
    <property type="entry name" value="TIMP-like_OB-fold"/>
</dbReference>
<evidence type="ECO:0000313" key="5">
    <source>
        <dbReference type="Proteomes" id="UP000009022"/>
    </source>
</evidence>
<comment type="caution">
    <text evidence="2">Lacks conserved residue(s) required for the propagation of feature annotation.</text>
</comment>
<accession>B3RKK1</accession>
<evidence type="ECO:0000256" key="1">
    <source>
        <dbReference type="ARBA" id="ARBA00023157"/>
    </source>
</evidence>
<dbReference type="SUPFAM" id="SSF50242">
    <property type="entry name" value="TIMP-like"/>
    <property type="match status" value="1"/>
</dbReference>
<organism evidence="4 5">
    <name type="scientific">Trichoplax adhaerens</name>
    <name type="common">Trichoplax reptans</name>
    <dbReference type="NCBI Taxonomy" id="10228"/>
    <lineage>
        <taxon>Eukaryota</taxon>
        <taxon>Metazoa</taxon>
        <taxon>Placozoa</taxon>
        <taxon>Uniplacotomia</taxon>
        <taxon>Trichoplacea</taxon>
        <taxon>Trichoplacidae</taxon>
        <taxon>Trichoplax</taxon>
    </lineage>
</organism>
<dbReference type="OMA" id="CEDARNI"/>
<keyword evidence="1" id="KW-1015">Disulfide bond</keyword>
<evidence type="ECO:0000313" key="4">
    <source>
        <dbReference type="EMBL" id="EDV29417.1"/>
    </source>
</evidence>
<dbReference type="PROSITE" id="PS50092">
    <property type="entry name" value="TSP1"/>
    <property type="match status" value="1"/>
</dbReference>
<dbReference type="InterPro" id="IPR020067">
    <property type="entry name" value="Frizzled_dom"/>
</dbReference>
<dbReference type="InterPro" id="IPR000884">
    <property type="entry name" value="TSP1_rpt"/>
</dbReference>
<dbReference type="SUPFAM" id="SSF63501">
    <property type="entry name" value="Frizzled cysteine-rich domain"/>
    <property type="match status" value="1"/>
</dbReference>
<dbReference type="eggNOG" id="KOG3577">
    <property type="taxonomic scope" value="Eukaryota"/>
</dbReference>
<dbReference type="RefSeq" id="XP_002108619.1">
    <property type="nucleotide sequence ID" value="XM_002108583.1"/>
</dbReference>
<dbReference type="HOGENOM" id="CLU_058446_1_0_1"/>
<dbReference type="Gene3D" id="1.10.2000.10">
    <property type="entry name" value="Frizzled cysteine-rich domain"/>
    <property type="match status" value="1"/>
</dbReference>
<gene>
    <name evidence="4" type="ORF">TRIADDRAFT_63481</name>
</gene>
<dbReference type="InterPro" id="IPR036790">
    <property type="entry name" value="Frizzled_dom_sf"/>
</dbReference>
<dbReference type="Gene3D" id="2.40.50.120">
    <property type="match status" value="1"/>
</dbReference>
<dbReference type="PROSITE" id="PS50038">
    <property type="entry name" value="FZ"/>
    <property type="match status" value="1"/>
</dbReference>
<dbReference type="FunCoup" id="B3RKK1">
    <property type="interactions" value="161"/>
</dbReference>
<dbReference type="InterPro" id="IPR036383">
    <property type="entry name" value="TSP1_rpt_sf"/>
</dbReference>
<dbReference type="CTD" id="6749833"/>
<name>B3RKK1_TRIAD</name>
<dbReference type="PhylomeDB" id="B3RKK1"/>
<dbReference type="SUPFAM" id="SSF82895">
    <property type="entry name" value="TSP-1 type 1 repeat"/>
    <property type="match status" value="1"/>
</dbReference>
<dbReference type="InterPro" id="IPR018933">
    <property type="entry name" value="Netrin_module_non-TIMP"/>
</dbReference>
<evidence type="ECO:0000259" key="3">
    <source>
        <dbReference type="PROSITE" id="PS50038"/>
    </source>
</evidence>
<dbReference type="Gene3D" id="2.20.100.10">
    <property type="entry name" value="Thrombospondin type-1 (TSP1) repeat"/>
    <property type="match status" value="1"/>
</dbReference>
<dbReference type="KEGG" id="tad:TRIADDRAFT_63481"/>
<dbReference type="AlphaFoldDB" id="B3RKK1"/>
<sequence length="252" mass="28968">MAKPVPPCQSVCEDARNIAEPIIKRFNNQTWPTALACNKFPVHDFGVCIKPSSIISGTSTPPPIKSREECETTWSSWGNCSRECNAGYAKRYRFIHIEGSCSKINELNPCHLKDCGIKYCLNRFDKPSLWQFRKRRYTFGIRARVISVEQFDTSAKVLVRISEVLFAKAHIKKGFTTLHINSTCIGANLISTKDYIIMGHMDANYPPHLTISLSDSALDEWKSRWRTHVPNWARKVWRKHKELYIINDYVST</sequence>
<reference evidence="4 5" key="1">
    <citation type="journal article" date="2008" name="Nature">
        <title>The Trichoplax genome and the nature of placozoans.</title>
        <authorList>
            <person name="Srivastava M."/>
            <person name="Begovic E."/>
            <person name="Chapman J."/>
            <person name="Putnam N.H."/>
            <person name="Hellsten U."/>
            <person name="Kawashima T."/>
            <person name="Kuo A."/>
            <person name="Mitros T."/>
            <person name="Salamov A."/>
            <person name="Carpenter M.L."/>
            <person name="Signorovitch A.Y."/>
            <person name="Moreno M.A."/>
            <person name="Kamm K."/>
            <person name="Grimwood J."/>
            <person name="Schmutz J."/>
            <person name="Shapiro H."/>
            <person name="Grigoriev I.V."/>
            <person name="Buss L.W."/>
            <person name="Schierwater B."/>
            <person name="Dellaporta S.L."/>
            <person name="Rokhsar D.S."/>
        </authorList>
    </citation>
    <scope>NUCLEOTIDE SEQUENCE [LARGE SCALE GENOMIC DNA]</scope>
    <source>
        <strain evidence="4 5">Grell-BS-1999</strain>
    </source>
</reference>